<dbReference type="Proteomes" id="UP000053718">
    <property type="component" value="Unassembled WGS sequence"/>
</dbReference>
<keyword evidence="3" id="KW-1185">Reference proteome</keyword>
<dbReference type="eggNOG" id="ENOG5030BH2">
    <property type="taxonomic scope" value="Bacteria"/>
</dbReference>
<dbReference type="STRING" id="1517416.IDAT_02755"/>
<reference evidence="2 3" key="1">
    <citation type="submission" date="2014-06" db="EMBL/GenBank/DDBJ databases">
        <title>Draft genome sequence of Idiomarina sp. MCCC 1A10513.</title>
        <authorList>
            <person name="Du J."/>
            <person name="Lai Q."/>
            <person name="Shao Z."/>
        </authorList>
    </citation>
    <scope>NUCLEOTIDE SEQUENCE [LARGE SCALE GENOMIC DNA]</scope>
    <source>
        <strain evidence="2 3">MCCC 1A10513</strain>
    </source>
</reference>
<name>A0A094IVZ1_9GAMM</name>
<keyword evidence="1" id="KW-0472">Membrane</keyword>
<evidence type="ECO:0000313" key="2">
    <source>
        <dbReference type="EMBL" id="KFZ30019.1"/>
    </source>
</evidence>
<dbReference type="OrthoDB" id="6241286at2"/>
<accession>A0A094IVZ1</accession>
<organism evidence="2 3">
    <name type="scientific">Pseudidiomarina atlantica</name>
    <dbReference type="NCBI Taxonomy" id="1517416"/>
    <lineage>
        <taxon>Bacteria</taxon>
        <taxon>Pseudomonadati</taxon>
        <taxon>Pseudomonadota</taxon>
        <taxon>Gammaproteobacteria</taxon>
        <taxon>Alteromonadales</taxon>
        <taxon>Idiomarinaceae</taxon>
        <taxon>Pseudidiomarina</taxon>
    </lineage>
</organism>
<feature type="transmembrane region" description="Helical" evidence="1">
    <location>
        <begin position="56"/>
        <end position="74"/>
    </location>
</feature>
<comment type="caution">
    <text evidence="2">The sequence shown here is derived from an EMBL/GenBank/DDBJ whole genome shotgun (WGS) entry which is preliminary data.</text>
</comment>
<dbReference type="AlphaFoldDB" id="A0A094IVZ1"/>
<sequence>MNPSGPQKQSLSPSEELLRERLKAQAEPLQPVTWQELTARQATAVKQAQPARSKAVALWLTPFAVAAAVAWLMVVQPLSTNGQARPQTPMLLAGNYQLESIDRQIQQAYLRGADDATITALWQQREVLTAQETF</sequence>
<gene>
    <name evidence="2" type="ORF">IDAT_02755</name>
</gene>
<keyword evidence="1" id="KW-1133">Transmembrane helix</keyword>
<protein>
    <submittedName>
        <fullName evidence="2">Uncharacterized protein</fullName>
    </submittedName>
</protein>
<evidence type="ECO:0000313" key="3">
    <source>
        <dbReference type="Proteomes" id="UP000053718"/>
    </source>
</evidence>
<evidence type="ECO:0000256" key="1">
    <source>
        <dbReference type="SAM" id="Phobius"/>
    </source>
</evidence>
<keyword evidence="1" id="KW-0812">Transmembrane</keyword>
<dbReference type="RefSeq" id="WP_034730108.1">
    <property type="nucleotide sequence ID" value="NZ_JPIN01000001.1"/>
</dbReference>
<dbReference type="EMBL" id="JPIN01000001">
    <property type="protein sequence ID" value="KFZ30019.1"/>
    <property type="molecule type" value="Genomic_DNA"/>
</dbReference>
<proteinExistence type="predicted"/>